<dbReference type="InterPro" id="IPR013968">
    <property type="entry name" value="PKS_KR"/>
</dbReference>
<dbReference type="Gene3D" id="3.40.47.10">
    <property type="match status" value="1"/>
</dbReference>
<dbReference type="InterPro" id="IPR009081">
    <property type="entry name" value="PP-bd_ACP"/>
</dbReference>
<dbReference type="PROSITE" id="PS00606">
    <property type="entry name" value="KS3_1"/>
    <property type="match status" value="1"/>
</dbReference>
<dbReference type="Gene3D" id="1.10.1240.100">
    <property type="match status" value="1"/>
</dbReference>
<dbReference type="PROSITE" id="PS50075">
    <property type="entry name" value="CARRIER"/>
    <property type="match status" value="1"/>
</dbReference>
<proteinExistence type="predicted"/>
<evidence type="ECO:0000256" key="4">
    <source>
        <dbReference type="SAM" id="MobiDB-lite"/>
    </source>
</evidence>
<dbReference type="InterPro" id="IPR020806">
    <property type="entry name" value="PKS_PP-bd"/>
</dbReference>
<evidence type="ECO:0000313" key="7">
    <source>
        <dbReference type="EMBL" id="XCP95316.1"/>
    </source>
</evidence>
<evidence type="ECO:0000256" key="2">
    <source>
        <dbReference type="ARBA" id="ARBA00022553"/>
    </source>
</evidence>
<dbReference type="InterPro" id="IPR014031">
    <property type="entry name" value="Ketoacyl_synth_C"/>
</dbReference>
<dbReference type="AlphaFoldDB" id="A0AAU8NEX3"/>
<dbReference type="PANTHER" id="PTHR43775">
    <property type="entry name" value="FATTY ACID SYNTHASE"/>
    <property type="match status" value="1"/>
</dbReference>
<dbReference type="InterPro" id="IPR036736">
    <property type="entry name" value="ACP-like_sf"/>
</dbReference>
<dbReference type="RefSeq" id="WP_366293235.1">
    <property type="nucleotide sequence ID" value="NZ_CP159992.1"/>
</dbReference>
<dbReference type="PROSITE" id="PS52004">
    <property type="entry name" value="KS3_2"/>
    <property type="match status" value="1"/>
</dbReference>
<dbReference type="Pfam" id="PF00109">
    <property type="entry name" value="ketoacyl-synt"/>
    <property type="match status" value="1"/>
</dbReference>
<dbReference type="InterPro" id="IPR020841">
    <property type="entry name" value="PKS_Beta-ketoAc_synthase_dom"/>
</dbReference>
<dbReference type="Pfam" id="PF22621">
    <property type="entry name" value="CurL-like_PKS_C"/>
    <property type="match status" value="1"/>
</dbReference>
<dbReference type="SUPFAM" id="SSF47336">
    <property type="entry name" value="ACP-like"/>
    <property type="match status" value="1"/>
</dbReference>
<dbReference type="GO" id="GO:0071770">
    <property type="term" value="P:DIM/DIP cell wall layer assembly"/>
    <property type="evidence" value="ECO:0007669"/>
    <property type="project" value="TreeGrafter"/>
</dbReference>
<dbReference type="GO" id="GO:0031177">
    <property type="term" value="F:phosphopantetheine binding"/>
    <property type="evidence" value="ECO:0007669"/>
    <property type="project" value="InterPro"/>
</dbReference>
<evidence type="ECO:0000256" key="1">
    <source>
        <dbReference type="ARBA" id="ARBA00022450"/>
    </source>
</evidence>
<dbReference type="SMART" id="SM00823">
    <property type="entry name" value="PKS_PP"/>
    <property type="match status" value="1"/>
</dbReference>
<dbReference type="CDD" id="cd00833">
    <property type="entry name" value="PKS"/>
    <property type="match status" value="1"/>
</dbReference>
<dbReference type="InterPro" id="IPR018201">
    <property type="entry name" value="Ketoacyl_synth_AS"/>
</dbReference>
<sequence length="1279" mass="141581">MKNKLMDFSELHVQDTSQMETGGQQTAAPVTSRVRSQDIAIVGLGVRMPLADNPEKFWDNLLHGLDCTRDLPEHRRRDADDFVYRKMSTAEEVKYLDGSYLDHIDTFDYPFFRFSPKEASLMNPAQRIFMETAWAALEDGGYTQEKLAGSNTGVYVGLVSDLEGYRYKEMIHEVDPESLPISVTGNLSCILPSRLSYMLDLRGPSMVVDTACSSSLVAVHHACNAIRLGECDMALAGGVKLNVLPLDKEYYRMGIESSNGMTRPFDDSSDGSGIGEGAAVVMLKSLQDALRDKDQVYAVIKGSAINQDGNSMGITAPNARAQSEVIVKAWKAAGVDPESIHYIETHGTGTILGDPIEIDGIKGAFAQYTDKRQFCAIGSVKSNIGHLYESAGITGLVKAVMSLKKGILPAIQHFDRPNRNIDFSGTPVYVNTRSRSWPSGGEPVRMGISAFGFSGTNCHVIVEQAEESWNDEVQIQDTDTEKGTGTAKREYLFPLSAKTSSSLQKYISKYINFLSSTPHTLANICYTAGTSRNHYEHRIVLTASSKEDLLAQLMELEADDLGSLRDKAVSMPDHPDLGAHCRTYLDGGEVNWTSLYVGEEVRRVSIPTYAFDAHRCWIDLGSRQTHVDSNSDIGTAGIEDVHHYEMGWIHDPERNTDRKKPEGPVIIFVDEQELNHPLKEALHKQGQSIITVVHASSFACVTPEQYRVSPERESMEELWSHLGTLNVQRIIYIQKNQPVEPFFHLLQQLLRVCSSAAYDLVLLSDPIYAITGMEDTLNPGHALMFGLGQAARKEDARLQCRSVQVDKQTSLEQVLAELEHDGEDYGTAYRSGKRYVQQFGILDPAQYPERPQPIRSDSLYLITGGLGGIGLEVGNRLAERYPGITLALVNRTSLPARKEWDRIIAVDSNHSIIQKIKSVQQMEALGAQVLVYQADAADEVSMEGVLRELRQQHGRIAGVIHGAGVAIGGDHPLMDRTITEAEQVFRSKVQGTQVVDRLTRIDNPDFFILFSSIATLFSGPGQADYVAANAYQDAYAAYRNREMSGTMTVNWSTWKETGAAAATGYGVDTLFKAMTNEEALSWLDQVWGRQVERVLIGHMSTDRGMLQLIRKYPFRRSAEVENWIESRLKRSTGSHAPAVQAKTAGQTTALSGSDGGEYSPWERQVANVCQAVLGFHEMDIHDSFFELGADSILIKQMYAQLDRVYPGILVVADLFEHPSVHRLGAYLADKTEGTREKEQTDTAASTEVTGLGEEVHSLFDQLEDGTISMEDMLKGLKHI</sequence>
<dbReference type="Pfam" id="PF00550">
    <property type="entry name" value="PP-binding"/>
    <property type="match status" value="1"/>
</dbReference>
<evidence type="ECO:0000259" key="6">
    <source>
        <dbReference type="PROSITE" id="PS52004"/>
    </source>
</evidence>
<dbReference type="InterPro" id="IPR016039">
    <property type="entry name" value="Thiolase-like"/>
</dbReference>
<accession>A0AAU8NEX3</accession>
<dbReference type="Pfam" id="PF08659">
    <property type="entry name" value="KR"/>
    <property type="match status" value="1"/>
</dbReference>
<dbReference type="GO" id="GO:0004315">
    <property type="term" value="F:3-oxoacyl-[acyl-carrier-protein] synthase activity"/>
    <property type="evidence" value="ECO:0007669"/>
    <property type="project" value="InterPro"/>
</dbReference>
<dbReference type="GO" id="GO:0005737">
    <property type="term" value="C:cytoplasm"/>
    <property type="evidence" value="ECO:0007669"/>
    <property type="project" value="TreeGrafter"/>
</dbReference>
<keyword evidence="3" id="KW-0808">Transferase</keyword>
<reference evidence="7" key="1">
    <citation type="submission" date="2024-05" db="EMBL/GenBank/DDBJ databases">
        <title>Draft genome assemblies of 36 bacteria isolated from hibernating arctic ground squirrels.</title>
        <authorList>
            <person name="McKee H."/>
            <person name="Mullen L."/>
            <person name="Drown D.M."/>
            <person name="Duddleston K.N."/>
        </authorList>
    </citation>
    <scope>NUCLEOTIDE SEQUENCE</scope>
    <source>
        <strain evidence="7">AN1007</strain>
    </source>
</reference>
<protein>
    <submittedName>
        <fullName evidence="7">SDR family NAD(P)-dependent oxidoreductase</fullName>
    </submittedName>
</protein>
<keyword evidence="1" id="KW-0596">Phosphopantetheine</keyword>
<dbReference type="InterPro" id="IPR036291">
    <property type="entry name" value="NAD(P)-bd_dom_sf"/>
</dbReference>
<evidence type="ECO:0000256" key="3">
    <source>
        <dbReference type="ARBA" id="ARBA00022679"/>
    </source>
</evidence>
<dbReference type="SMART" id="SM00825">
    <property type="entry name" value="PKS_KS"/>
    <property type="match status" value="1"/>
</dbReference>
<dbReference type="GO" id="GO:0006633">
    <property type="term" value="P:fatty acid biosynthetic process"/>
    <property type="evidence" value="ECO:0007669"/>
    <property type="project" value="InterPro"/>
</dbReference>
<feature type="domain" description="Carrier" evidence="5">
    <location>
        <begin position="1156"/>
        <end position="1231"/>
    </location>
</feature>
<dbReference type="EMBL" id="CP159992">
    <property type="protein sequence ID" value="XCP95316.1"/>
    <property type="molecule type" value="Genomic_DNA"/>
</dbReference>
<dbReference type="Gene3D" id="3.40.50.720">
    <property type="entry name" value="NAD(P)-binding Rossmann-like Domain"/>
    <property type="match status" value="1"/>
</dbReference>
<dbReference type="GO" id="GO:0005886">
    <property type="term" value="C:plasma membrane"/>
    <property type="evidence" value="ECO:0007669"/>
    <property type="project" value="TreeGrafter"/>
</dbReference>
<keyword evidence="2" id="KW-0597">Phosphoprotein</keyword>
<dbReference type="SUPFAM" id="SSF51735">
    <property type="entry name" value="NAD(P)-binding Rossmann-fold domains"/>
    <property type="match status" value="2"/>
</dbReference>
<evidence type="ECO:0000259" key="5">
    <source>
        <dbReference type="PROSITE" id="PS50075"/>
    </source>
</evidence>
<gene>
    <name evidence="7" type="ORF">ABXS70_00740</name>
</gene>
<dbReference type="Pfam" id="PF02801">
    <property type="entry name" value="Ketoacyl-synt_C"/>
    <property type="match status" value="1"/>
</dbReference>
<dbReference type="InterPro" id="IPR014030">
    <property type="entry name" value="Ketoacyl_synth_N"/>
</dbReference>
<feature type="region of interest" description="Disordered" evidence="4">
    <location>
        <begin position="1134"/>
        <end position="1156"/>
    </location>
</feature>
<organism evidence="7">
    <name type="scientific">Paenibacillus sp. AN1007</name>
    <dbReference type="NCBI Taxonomy" id="3151385"/>
    <lineage>
        <taxon>Bacteria</taxon>
        <taxon>Bacillati</taxon>
        <taxon>Bacillota</taxon>
        <taxon>Bacilli</taxon>
        <taxon>Bacillales</taxon>
        <taxon>Paenibacillaceae</taxon>
        <taxon>Paenibacillus</taxon>
    </lineage>
</organism>
<dbReference type="SMART" id="SM00822">
    <property type="entry name" value="PKS_KR"/>
    <property type="match status" value="1"/>
</dbReference>
<feature type="domain" description="Ketosynthase family 3 (KS3)" evidence="6">
    <location>
        <begin position="36"/>
        <end position="464"/>
    </location>
</feature>
<dbReference type="GO" id="GO:0004312">
    <property type="term" value="F:fatty acid synthase activity"/>
    <property type="evidence" value="ECO:0007669"/>
    <property type="project" value="TreeGrafter"/>
</dbReference>
<dbReference type="Gene3D" id="1.10.1200.10">
    <property type="entry name" value="ACP-like"/>
    <property type="match status" value="1"/>
</dbReference>
<dbReference type="CDD" id="cd08953">
    <property type="entry name" value="KR_2_SDR_x"/>
    <property type="match status" value="1"/>
</dbReference>
<name>A0AAU8NEX3_9BACL</name>
<dbReference type="InterPro" id="IPR050091">
    <property type="entry name" value="PKS_NRPS_Biosynth_Enz"/>
</dbReference>
<dbReference type="InterPro" id="IPR057326">
    <property type="entry name" value="KR_dom"/>
</dbReference>
<dbReference type="SUPFAM" id="SSF53901">
    <property type="entry name" value="Thiolase-like"/>
    <property type="match status" value="1"/>
</dbReference>
<dbReference type="PANTHER" id="PTHR43775:SF37">
    <property type="entry name" value="SI:DKEY-61P9.11"/>
    <property type="match status" value="1"/>
</dbReference>